<evidence type="ECO:0000313" key="15">
    <source>
        <dbReference type="EMBL" id="KAG0266626.1"/>
    </source>
</evidence>
<evidence type="ECO:0000259" key="13">
    <source>
        <dbReference type="Pfam" id="PF00852"/>
    </source>
</evidence>
<feature type="domain" description="Fucosyltransferase C-terminal" evidence="13">
    <location>
        <begin position="161"/>
        <end position="302"/>
    </location>
</feature>
<dbReference type="OrthoDB" id="427096at2759"/>
<dbReference type="Gene3D" id="3.40.50.11660">
    <property type="entry name" value="Glycosyl transferase family 10, C-terminal domain"/>
    <property type="match status" value="1"/>
</dbReference>
<evidence type="ECO:0000256" key="12">
    <source>
        <dbReference type="RuleBase" id="RU003832"/>
    </source>
</evidence>
<dbReference type="EMBL" id="JAAAJB010000090">
    <property type="protein sequence ID" value="KAG0266626.1"/>
    <property type="molecule type" value="Genomic_DNA"/>
</dbReference>
<dbReference type="InterPro" id="IPR001503">
    <property type="entry name" value="Glyco_trans_10"/>
</dbReference>
<organism evidence="15 16">
    <name type="scientific">Actinomortierella ambigua</name>
    <dbReference type="NCBI Taxonomy" id="1343610"/>
    <lineage>
        <taxon>Eukaryota</taxon>
        <taxon>Fungi</taxon>
        <taxon>Fungi incertae sedis</taxon>
        <taxon>Mucoromycota</taxon>
        <taxon>Mortierellomycotina</taxon>
        <taxon>Mortierellomycetes</taxon>
        <taxon>Mortierellales</taxon>
        <taxon>Mortierellaceae</taxon>
        <taxon>Actinomortierella</taxon>
    </lineage>
</organism>
<dbReference type="InterPro" id="IPR038577">
    <property type="entry name" value="GT10-like_C_sf"/>
</dbReference>
<keyword evidence="5 12" id="KW-0808">Transferase</keyword>
<dbReference type="GO" id="GO:0032580">
    <property type="term" value="C:Golgi cisterna membrane"/>
    <property type="evidence" value="ECO:0007669"/>
    <property type="project" value="UniProtKB-SubCell"/>
</dbReference>
<evidence type="ECO:0000256" key="5">
    <source>
        <dbReference type="ARBA" id="ARBA00022679"/>
    </source>
</evidence>
<evidence type="ECO:0000256" key="11">
    <source>
        <dbReference type="ARBA" id="ARBA00037847"/>
    </source>
</evidence>
<keyword evidence="4 12" id="KW-0328">Glycosyltransferase</keyword>
<evidence type="ECO:0000256" key="4">
    <source>
        <dbReference type="ARBA" id="ARBA00022676"/>
    </source>
</evidence>
<name>A0A9P6UAF7_9FUNG</name>
<evidence type="ECO:0000256" key="1">
    <source>
        <dbReference type="ARBA" id="ARBA00004606"/>
    </source>
</evidence>
<accession>A0A9P6UAF7</accession>
<keyword evidence="10" id="KW-0325">Glycoprotein</keyword>
<reference evidence="15" key="1">
    <citation type="journal article" date="2020" name="Fungal Divers.">
        <title>Resolving the Mortierellaceae phylogeny through synthesis of multi-gene phylogenetics and phylogenomics.</title>
        <authorList>
            <person name="Vandepol N."/>
            <person name="Liber J."/>
            <person name="Desiro A."/>
            <person name="Na H."/>
            <person name="Kennedy M."/>
            <person name="Barry K."/>
            <person name="Grigoriev I.V."/>
            <person name="Miller A.N."/>
            <person name="O'Donnell K."/>
            <person name="Stajich J.E."/>
            <person name="Bonito G."/>
        </authorList>
    </citation>
    <scope>NUCLEOTIDE SEQUENCE</scope>
    <source>
        <strain evidence="15">BC1065</strain>
    </source>
</reference>
<dbReference type="InterPro" id="IPR055270">
    <property type="entry name" value="Glyco_tran_10_C"/>
</dbReference>
<keyword evidence="8 12" id="KW-1133">Transmembrane helix</keyword>
<comment type="caution">
    <text evidence="15">The sequence shown here is derived from an EMBL/GenBank/DDBJ whole genome shotgun (WGS) entry which is preliminary data.</text>
</comment>
<dbReference type="GO" id="GO:0046920">
    <property type="term" value="F:alpha-(1-&gt;3)-fucosyltransferase activity"/>
    <property type="evidence" value="ECO:0007669"/>
    <property type="project" value="TreeGrafter"/>
</dbReference>
<keyword evidence="6 12" id="KW-0812">Transmembrane</keyword>
<protein>
    <recommendedName>
        <fullName evidence="12">Fucosyltransferase</fullName>
        <ecNumber evidence="12">2.4.1.-</ecNumber>
    </recommendedName>
</protein>
<evidence type="ECO:0000256" key="9">
    <source>
        <dbReference type="ARBA" id="ARBA00023136"/>
    </source>
</evidence>
<dbReference type="Pfam" id="PF17039">
    <property type="entry name" value="Glyco_tran_10_N"/>
    <property type="match status" value="1"/>
</dbReference>
<dbReference type="AlphaFoldDB" id="A0A9P6UAF7"/>
<evidence type="ECO:0000313" key="16">
    <source>
        <dbReference type="Proteomes" id="UP000807716"/>
    </source>
</evidence>
<feature type="domain" description="Fucosyltransferase N-terminal" evidence="14">
    <location>
        <begin position="19"/>
        <end position="125"/>
    </location>
</feature>
<evidence type="ECO:0000256" key="6">
    <source>
        <dbReference type="ARBA" id="ARBA00022692"/>
    </source>
</evidence>
<evidence type="ECO:0000256" key="3">
    <source>
        <dbReference type="ARBA" id="ARBA00008919"/>
    </source>
</evidence>
<dbReference type="PANTHER" id="PTHR11929:SF194">
    <property type="entry name" value="ALPHA-(1,3)-FUCOSYLTRANSFERASE 10"/>
    <property type="match status" value="1"/>
</dbReference>
<comment type="similarity">
    <text evidence="3 12">Belongs to the glycosyltransferase 10 family.</text>
</comment>
<proteinExistence type="inferred from homology"/>
<keyword evidence="9 12" id="KW-0472">Membrane</keyword>
<dbReference type="InterPro" id="IPR031481">
    <property type="entry name" value="Glyco_tran_10_N"/>
</dbReference>
<gene>
    <name evidence="15" type="primary">FUT11_3</name>
    <name evidence="15" type="ORF">DFQ27_009633</name>
</gene>
<sequence>MSEVGAVDPTTGRPGKEYPILWWTTWFWRHQFEGRVVDFCGLPYTCRMTHDRSVYKDTSTVIFHASMFELDTKDTPPLEDAVLPKKAWIVITEEAPKDFQQDPRWTNVFTHLWSYHLTADFVQTYFTGGRAPYSYLWSIMKKPAFTIEEKNQRRREGLAPVAWIASNCKSLNHRQYYVKQLQKFIDVDVYGKCLKNKEWPKNPDGTELDTYEVVAPYKFYLAIENSNCDDYVTEKLERPFALGVVPIVDGPKDYSPFIPTRNSVIKEDDFASPAHLARYLHKLDNDDAAYMRHLSFKYPNSTDAKTWEHLSPKLREVYDTGDGADDWGNDSRGSECKICKFTHDLAEGFTKLDPKHRLPIDRTCQIDKWGKTSWALDFWSSYILLALAVLSLLVTLVNRRARGALLRYAGVMISRVQNIRGSHVDEVKEPFIPRS</sequence>
<feature type="transmembrane region" description="Helical" evidence="12">
    <location>
        <begin position="378"/>
        <end position="397"/>
    </location>
</feature>
<keyword evidence="16" id="KW-1185">Reference proteome</keyword>
<comment type="subcellular location">
    <subcellularLocation>
        <location evidence="11">Endomembrane system</location>
        <topology evidence="11">Single-pass membrane protein</topology>
    </subcellularLocation>
    <subcellularLocation>
        <location evidence="12">Golgi apparatus</location>
        <location evidence="12">Golgi stack membrane</location>
        <topology evidence="12">Single-pass type II membrane protein</topology>
    </subcellularLocation>
    <subcellularLocation>
        <location evidence="1">Membrane</location>
        <topology evidence="1">Single-pass type II membrane protein</topology>
    </subcellularLocation>
</comment>
<evidence type="ECO:0000256" key="8">
    <source>
        <dbReference type="ARBA" id="ARBA00022989"/>
    </source>
</evidence>
<comment type="pathway">
    <text evidence="2">Protein modification; protein glycosylation.</text>
</comment>
<keyword evidence="12" id="KW-0333">Golgi apparatus</keyword>
<dbReference type="EC" id="2.4.1.-" evidence="12"/>
<evidence type="ECO:0000259" key="14">
    <source>
        <dbReference type="Pfam" id="PF17039"/>
    </source>
</evidence>
<keyword evidence="7" id="KW-0735">Signal-anchor</keyword>
<dbReference type="Proteomes" id="UP000807716">
    <property type="component" value="Unassembled WGS sequence"/>
</dbReference>
<dbReference type="SUPFAM" id="SSF53756">
    <property type="entry name" value="UDP-Glycosyltransferase/glycogen phosphorylase"/>
    <property type="match status" value="1"/>
</dbReference>
<evidence type="ECO:0000256" key="7">
    <source>
        <dbReference type="ARBA" id="ARBA00022968"/>
    </source>
</evidence>
<dbReference type="FunFam" id="3.40.50.11660:FF:000002">
    <property type="entry name" value="Alpha-(1,3)-fucosyltransferase"/>
    <property type="match status" value="1"/>
</dbReference>
<dbReference type="Pfam" id="PF00852">
    <property type="entry name" value="Glyco_transf_10"/>
    <property type="match status" value="1"/>
</dbReference>
<dbReference type="PANTHER" id="PTHR11929">
    <property type="entry name" value="ALPHA- 1,3 -FUCOSYLTRANSFERASE"/>
    <property type="match status" value="1"/>
</dbReference>
<evidence type="ECO:0000256" key="10">
    <source>
        <dbReference type="ARBA" id="ARBA00023180"/>
    </source>
</evidence>
<evidence type="ECO:0000256" key="2">
    <source>
        <dbReference type="ARBA" id="ARBA00004922"/>
    </source>
</evidence>